<dbReference type="GO" id="GO:0006749">
    <property type="term" value="P:glutathione metabolic process"/>
    <property type="evidence" value="ECO:0007669"/>
    <property type="project" value="TreeGrafter"/>
</dbReference>
<dbReference type="GO" id="GO:0004364">
    <property type="term" value="F:glutathione transferase activity"/>
    <property type="evidence" value="ECO:0007669"/>
    <property type="project" value="TreeGrafter"/>
</dbReference>
<dbReference type="EMBL" id="PGTB01000066">
    <property type="protein sequence ID" value="PJE35887.1"/>
    <property type="molecule type" value="Genomic_DNA"/>
</dbReference>
<dbReference type="NCBIfam" id="TIGR01262">
    <property type="entry name" value="maiA"/>
    <property type="match status" value="1"/>
</dbReference>
<feature type="domain" description="GST C-terminal" evidence="3">
    <location>
        <begin position="86"/>
        <end position="211"/>
    </location>
</feature>
<dbReference type="InterPro" id="IPR034333">
    <property type="entry name" value="GST_Zeta_N"/>
</dbReference>
<proteinExistence type="inferred from homology"/>
<evidence type="ECO:0000313" key="4">
    <source>
        <dbReference type="EMBL" id="PJE35887.1"/>
    </source>
</evidence>
<dbReference type="AlphaFoldDB" id="A0A2M8IZE1"/>
<dbReference type="Proteomes" id="UP000231553">
    <property type="component" value="Unassembled WGS sequence"/>
</dbReference>
<dbReference type="InterPro" id="IPR010987">
    <property type="entry name" value="Glutathione-S-Trfase_C-like"/>
</dbReference>
<dbReference type="GO" id="GO:0016034">
    <property type="term" value="F:maleylacetoacetate isomerase activity"/>
    <property type="evidence" value="ECO:0007669"/>
    <property type="project" value="TreeGrafter"/>
</dbReference>
<dbReference type="PANTHER" id="PTHR42673">
    <property type="entry name" value="MALEYLACETOACETATE ISOMERASE"/>
    <property type="match status" value="1"/>
</dbReference>
<protein>
    <submittedName>
        <fullName evidence="4">Maleylacetoacetate isomerase</fullName>
    </submittedName>
</protein>
<gene>
    <name evidence="4" type="primary">maiA</name>
    <name evidence="4" type="ORF">CVM52_14800</name>
</gene>
<dbReference type="SUPFAM" id="SSF52833">
    <property type="entry name" value="Thioredoxin-like"/>
    <property type="match status" value="1"/>
</dbReference>
<evidence type="ECO:0000259" key="2">
    <source>
        <dbReference type="PROSITE" id="PS50404"/>
    </source>
</evidence>
<dbReference type="SFLD" id="SFLDG00358">
    <property type="entry name" value="Main_(cytGST)"/>
    <property type="match status" value="1"/>
</dbReference>
<dbReference type="InterPro" id="IPR004045">
    <property type="entry name" value="Glutathione_S-Trfase_N"/>
</dbReference>
<dbReference type="RefSeq" id="WP_100163261.1">
    <property type="nucleotide sequence ID" value="NZ_PGTB01000066.1"/>
</dbReference>
<comment type="caution">
    <text evidence="4">The sequence shown here is derived from an EMBL/GenBank/DDBJ whole genome shotgun (WGS) entry which is preliminary data.</text>
</comment>
<dbReference type="InterPro" id="IPR040079">
    <property type="entry name" value="Glutathione_S-Trfase"/>
</dbReference>
<dbReference type="SUPFAM" id="SSF47616">
    <property type="entry name" value="GST C-terminal domain-like"/>
    <property type="match status" value="1"/>
</dbReference>
<dbReference type="PROSITE" id="PS50405">
    <property type="entry name" value="GST_CTER"/>
    <property type="match status" value="1"/>
</dbReference>
<dbReference type="Gene3D" id="3.40.30.10">
    <property type="entry name" value="Glutaredoxin"/>
    <property type="match status" value="1"/>
</dbReference>
<evidence type="ECO:0000259" key="3">
    <source>
        <dbReference type="PROSITE" id="PS50405"/>
    </source>
</evidence>
<dbReference type="Pfam" id="PF13409">
    <property type="entry name" value="GST_N_2"/>
    <property type="match status" value="1"/>
</dbReference>
<dbReference type="CDD" id="cd03042">
    <property type="entry name" value="GST_N_Zeta"/>
    <property type="match status" value="1"/>
</dbReference>
<dbReference type="Gene3D" id="1.20.1050.10">
    <property type="match status" value="1"/>
</dbReference>
<dbReference type="PROSITE" id="PS50404">
    <property type="entry name" value="GST_NTER"/>
    <property type="match status" value="1"/>
</dbReference>
<comment type="similarity">
    <text evidence="1">Belongs to the GST superfamily. Zeta family.</text>
</comment>
<dbReference type="InterPro" id="IPR005955">
    <property type="entry name" value="GST_Zeta"/>
</dbReference>
<dbReference type="GO" id="GO:0005737">
    <property type="term" value="C:cytoplasm"/>
    <property type="evidence" value="ECO:0007669"/>
    <property type="project" value="InterPro"/>
</dbReference>
<dbReference type="PANTHER" id="PTHR42673:SF4">
    <property type="entry name" value="MALEYLACETOACETATE ISOMERASE"/>
    <property type="match status" value="1"/>
</dbReference>
<dbReference type="SFLD" id="SFLDS00019">
    <property type="entry name" value="Glutathione_Transferase_(cytos"/>
    <property type="match status" value="1"/>
</dbReference>
<accession>A0A2M8IZE1</accession>
<dbReference type="InterPro" id="IPR034330">
    <property type="entry name" value="GST_Zeta_C"/>
</dbReference>
<keyword evidence="4" id="KW-0413">Isomerase</keyword>
<dbReference type="GO" id="GO:0006559">
    <property type="term" value="P:L-phenylalanine catabolic process"/>
    <property type="evidence" value="ECO:0007669"/>
    <property type="project" value="TreeGrafter"/>
</dbReference>
<dbReference type="OrthoDB" id="509852at2"/>
<evidence type="ECO:0000313" key="5">
    <source>
        <dbReference type="Proteomes" id="UP000231553"/>
    </source>
</evidence>
<dbReference type="InterPro" id="IPR036249">
    <property type="entry name" value="Thioredoxin-like_sf"/>
</dbReference>
<feature type="domain" description="GST N-terminal" evidence="2">
    <location>
        <begin position="1"/>
        <end position="81"/>
    </location>
</feature>
<reference evidence="4 5" key="1">
    <citation type="journal article" date="2018" name="Int. J. Syst. Evol. Microbiol.">
        <title>Pseudooceanicola lipolyticus sp. nov., a marine alphaproteobacterium, reclassification of Oceanicola flagellatus as Pseudooceanicola flagellatus comb. nov. and emended description of the genus Pseudooceanicola.</title>
        <authorList>
            <person name="Huang M.-M."/>
            <person name="Guo L.-L."/>
            <person name="Wu Y.-H."/>
            <person name="Lai Q.-L."/>
            <person name="Shao Z.-Z."/>
            <person name="Wang C.-S."/>
            <person name="Wu M."/>
            <person name="Xu X.-W."/>
        </authorList>
    </citation>
    <scope>NUCLEOTIDE SEQUENCE [LARGE SCALE GENOMIC DNA]</scope>
    <source>
        <strain evidence="4 5">157</strain>
    </source>
</reference>
<organism evidence="4 5">
    <name type="scientific">Pseudooceanicola lipolyticus</name>
    <dbReference type="NCBI Taxonomy" id="2029104"/>
    <lineage>
        <taxon>Bacteria</taxon>
        <taxon>Pseudomonadati</taxon>
        <taxon>Pseudomonadota</taxon>
        <taxon>Alphaproteobacteria</taxon>
        <taxon>Rhodobacterales</taxon>
        <taxon>Paracoccaceae</taxon>
        <taxon>Pseudooceanicola</taxon>
    </lineage>
</organism>
<dbReference type="InterPro" id="IPR036282">
    <property type="entry name" value="Glutathione-S-Trfase_C_sf"/>
</dbReference>
<dbReference type="CDD" id="cd03191">
    <property type="entry name" value="GST_C_Zeta"/>
    <property type="match status" value="1"/>
</dbReference>
<keyword evidence="5" id="KW-1185">Reference proteome</keyword>
<evidence type="ECO:0000256" key="1">
    <source>
        <dbReference type="ARBA" id="ARBA00010007"/>
    </source>
</evidence>
<sequence>MKLYSFWRSTTSVRVRIVMHLKGLTYDLETVSLPKGEQFSDAYAAVNPGKGVPALVLDDGTILTQSMAIIEYLETTYPEPALLPADPVGRAQVQAAAQTIALDIHPVNNLKVVTYLKSQLGHSQEDTVTWMNHWMQEGFTAFQALIRDDTPFCFGQTIGLADICLVGQMVNARRWGLDMSAFDRLAQIDARCRDIDAVKRGLPEAQPDAQPA</sequence>
<name>A0A2M8IZE1_9RHOB</name>